<sequence length="112" mass="13168">MIKIDFDHLPFPSDFSIQKHIAIWIPPLQKGGNHKHPRRELFVSFDKHLELHWIDQRGQKQMACMKEENQLYLFDIPPYVPHVVVNTSQVLPAMLIEFAGSEQHNVEPYQVL</sequence>
<name>A0A0U5JC83_9BACT</name>
<dbReference type="KEGG" id="pnl:PNK_1458"/>
<dbReference type="InterPro" id="IPR011051">
    <property type="entry name" value="RmlC_Cupin_sf"/>
</dbReference>
<reference evidence="2" key="1">
    <citation type="submission" date="2015-09" db="EMBL/GenBank/DDBJ databases">
        <authorList>
            <person name="Bertelli C."/>
        </authorList>
    </citation>
    <scope>NUCLEOTIDE SEQUENCE [LARGE SCALE GENOMIC DNA]</scope>
    <source>
        <strain evidence="2">KNic</strain>
    </source>
</reference>
<dbReference type="PATRIC" id="fig|389348.3.peg.1633"/>
<dbReference type="InParanoid" id="A0A0U5JC83"/>
<proteinExistence type="predicted"/>
<dbReference type="Proteomes" id="UP000069902">
    <property type="component" value="Chromosome cPNK"/>
</dbReference>
<accession>A0A0U5JC83</accession>
<evidence type="ECO:0000313" key="1">
    <source>
        <dbReference type="EMBL" id="CUI17070.1"/>
    </source>
</evidence>
<keyword evidence="2" id="KW-1185">Reference proteome</keyword>
<protein>
    <recommendedName>
        <fullName evidence="3">Sugar 3,4-ketoisomerase QdtA cupin domain-containing protein</fullName>
    </recommendedName>
</protein>
<dbReference type="RefSeq" id="WP_032124307.1">
    <property type="nucleotide sequence ID" value="NZ_LN879502.1"/>
</dbReference>
<dbReference type="SUPFAM" id="SSF51182">
    <property type="entry name" value="RmlC-like cupins"/>
    <property type="match status" value="1"/>
</dbReference>
<dbReference type="EMBL" id="LN879502">
    <property type="protein sequence ID" value="CUI17070.1"/>
    <property type="molecule type" value="Genomic_DNA"/>
</dbReference>
<gene>
    <name evidence="1" type="ORF">PNK_1458</name>
</gene>
<evidence type="ECO:0008006" key="3">
    <source>
        <dbReference type="Google" id="ProtNLM"/>
    </source>
</evidence>
<dbReference type="AlphaFoldDB" id="A0A0U5JC83"/>
<evidence type="ECO:0000313" key="2">
    <source>
        <dbReference type="Proteomes" id="UP000069902"/>
    </source>
</evidence>
<organism evidence="1 2">
    <name type="scientific">Candidatus Protochlamydia naegleriophila</name>
    <dbReference type="NCBI Taxonomy" id="389348"/>
    <lineage>
        <taxon>Bacteria</taxon>
        <taxon>Pseudomonadati</taxon>
        <taxon>Chlamydiota</taxon>
        <taxon>Chlamydiia</taxon>
        <taxon>Parachlamydiales</taxon>
        <taxon>Parachlamydiaceae</taxon>
        <taxon>Candidatus Protochlamydia</taxon>
    </lineage>
</organism>